<accession>A0AAV2D719</accession>
<dbReference type="Pfam" id="PF20430">
    <property type="entry name" value="Eplus_motif"/>
    <property type="match status" value="1"/>
</dbReference>
<name>A0AAV2D719_9ROSI</name>
<gene>
    <name evidence="3" type="ORF">LTRI10_LOCUS11182</name>
</gene>
<dbReference type="AlphaFoldDB" id="A0AAV2D719"/>
<dbReference type="FunFam" id="1.25.40.10:FF:000366">
    <property type="entry name" value="Pentatricopeptide (PPR) repeat-containing protein"/>
    <property type="match status" value="1"/>
</dbReference>
<protein>
    <recommendedName>
        <fullName evidence="5">Chlororespiratory reduction 21</fullName>
    </recommendedName>
</protein>
<sequence>MSTLNSFRSQWLQFQGYQADQPYRPVAQCRYLDPCSPNLVPLNTKLHSVSVKNRDSLRISGSPPQGSVGFRGKEDVLVDVTMANSLIKNYADDGMFVDAIRVYLDLLESGFPVQEFQFFPCLIKAFGGLGSVEKGEEIHGHLLKFGFLEDTYVSNSLLGMYWKCGAVEHADKMFDEMPQRDAISWNTMISGFSRLGYYTESLTLLARMIGEYGAVFENRVACLSALSSCASTQSLTHGRAIHGCIVKNKFDSDEYLVSGLIDMYMKCGDVKNAERVLTRILDDNIVRGNKVIWNVMITGYVSNECPSLALSLFLEMLESGIGPDSSTVVAVLVLCSQLLDIALGKQIHGLVFSLALENDVRVQTALIEMYFNCSSSETGLKIFRQSPNKNLIMWGSVISNCAQNGYPNESFQLFEDFMILNGFPDLVILLAALRACSSLALKRSGVELHGMAVKLGLTLDAFVGGALVDLYGKCGDMNSAEKVFDGLATKDLVSWNALISGFAQNEYPEKALKAFRDMQSQHLEPNSVTVACILSVCMHLAVMILCKQVHCYILRHGFLINNILIGNSLISAYAKCGNMSDSLTIFNQMSDRNEVTWNSIILGFGMHGRRQEMFQMFERMKETTEVKADHATFTALLSACSHGGEVAMGWKYFNSMTQDYNLEPRVEHYTCMVDLLGRAGNLNQAYDLIKEMPCSPDDRIWGSLLGSCKNHGNVGLARVVASHIFELDPTSIGYRTLLSNLYEESGRWNEVSQVRTEIRDTGVRKQPGCSWIEVDNNIHTFTAADCSHPLCEEIYATLESLSVEIKEEGYVPLSQSTAVGSHTKD</sequence>
<feature type="repeat" description="PPR" evidence="2">
    <location>
        <begin position="593"/>
        <end position="623"/>
    </location>
</feature>
<evidence type="ECO:0000313" key="3">
    <source>
        <dbReference type="EMBL" id="CAL1367597.1"/>
    </source>
</evidence>
<dbReference type="FunFam" id="1.25.40.10:FF:000344">
    <property type="entry name" value="Pentatricopeptide repeat-containing protein"/>
    <property type="match status" value="1"/>
</dbReference>
<reference evidence="3 4" key="1">
    <citation type="submission" date="2024-04" db="EMBL/GenBank/DDBJ databases">
        <authorList>
            <person name="Fracassetti M."/>
        </authorList>
    </citation>
    <scope>NUCLEOTIDE SEQUENCE [LARGE SCALE GENOMIC DNA]</scope>
</reference>
<dbReference type="PANTHER" id="PTHR24015">
    <property type="entry name" value="OS07G0578800 PROTEIN-RELATED"/>
    <property type="match status" value="1"/>
</dbReference>
<feature type="repeat" description="PPR" evidence="2">
    <location>
        <begin position="181"/>
        <end position="211"/>
    </location>
</feature>
<dbReference type="InterPro" id="IPR011990">
    <property type="entry name" value="TPR-like_helical_dom_sf"/>
</dbReference>
<dbReference type="InterPro" id="IPR046848">
    <property type="entry name" value="E_motif"/>
</dbReference>
<evidence type="ECO:0000256" key="1">
    <source>
        <dbReference type="ARBA" id="ARBA00022737"/>
    </source>
</evidence>
<dbReference type="NCBIfam" id="TIGR00756">
    <property type="entry name" value="PPR"/>
    <property type="match status" value="7"/>
</dbReference>
<evidence type="ECO:0000256" key="2">
    <source>
        <dbReference type="PROSITE-ProRule" id="PRU00708"/>
    </source>
</evidence>
<dbReference type="FunFam" id="1.25.40.10:FF:000073">
    <property type="entry name" value="Pentatricopeptide repeat-containing protein chloroplastic"/>
    <property type="match status" value="1"/>
</dbReference>
<dbReference type="Pfam" id="PF01535">
    <property type="entry name" value="PPR"/>
    <property type="match status" value="8"/>
</dbReference>
<dbReference type="EMBL" id="OZ034815">
    <property type="protein sequence ID" value="CAL1367597.1"/>
    <property type="molecule type" value="Genomic_DNA"/>
</dbReference>
<keyword evidence="1" id="KW-0677">Repeat</keyword>
<dbReference type="GO" id="GO:0009451">
    <property type="term" value="P:RNA modification"/>
    <property type="evidence" value="ECO:0007669"/>
    <property type="project" value="InterPro"/>
</dbReference>
<organism evidence="3 4">
    <name type="scientific">Linum trigynum</name>
    <dbReference type="NCBI Taxonomy" id="586398"/>
    <lineage>
        <taxon>Eukaryota</taxon>
        <taxon>Viridiplantae</taxon>
        <taxon>Streptophyta</taxon>
        <taxon>Embryophyta</taxon>
        <taxon>Tracheophyta</taxon>
        <taxon>Spermatophyta</taxon>
        <taxon>Magnoliopsida</taxon>
        <taxon>eudicotyledons</taxon>
        <taxon>Gunneridae</taxon>
        <taxon>Pentapetalae</taxon>
        <taxon>rosids</taxon>
        <taxon>fabids</taxon>
        <taxon>Malpighiales</taxon>
        <taxon>Linaceae</taxon>
        <taxon>Linum</taxon>
    </lineage>
</organism>
<keyword evidence="4" id="KW-1185">Reference proteome</keyword>
<feature type="repeat" description="PPR" evidence="2">
    <location>
        <begin position="491"/>
        <end position="525"/>
    </location>
</feature>
<dbReference type="InterPro" id="IPR002885">
    <property type="entry name" value="PPR_rpt"/>
</dbReference>
<dbReference type="Pfam" id="PF20431">
    <property type="entry name" value="E_motif"/>
    <property type="match status" value="1"/>
</dbReference>
<dbReference type="InterPro" id="IPR046960">
    <property type="entry name" value="PPR_At4g14850-like_plant"/>
</dbReference>
<dbReference type="GO" id="GO:0003723">
    <property type="term" value="F:RNA binding"/>
    <property type="evidence" value="ECO:0007669"/>
    <property type="project" value="InterPro"/>
</dbReference>
<evidence type="ECO:0000313" key="4">
    <source>
        <dbReference type="Proteomes" id="UP001497516"/>
    </source>
</evidence>
<dbReference type="FunFam" id="1.25.40.10:FF:000031">
    <property type="entry name" value="Pentatricopeptide repeat-containing protein mitochondrial"/>
    <property type="match status" value="1"/>
</dbReference>
<dbReference type="FunFam" id="1.25.40.10:FF:000343">
    <property type="entry name" value="Pentatricopeptide repeat-containing protein At3g58590"/>
    <property type="match status" value="1"/>
</dbReference>
<dbReference type="PROSITE" id="PS51375">
    <property type="entry name" value="PPR"/>
    <property type="match status" value="7"/>
</dbReference>
<dbReference type="InterPro" id="IPR046849">
    <property type="entry name" value="E2_motif"/>
</dbReference>
<feature type="repeat" description="PPR" evidence="2">
    <location>
        <begin position="289"/>
        <end position="323"/>
    </location>
</feature>
<evidence type="ECO:0008006" key="5">
    <source>
        <dbReference type="Google" id="ProtNLM"/>
    </source>
</evidence>
<dbReference type="Pfam" id="PF13041">
    <property type="entry name" value="PPR_2"/>
    <property type="match status" value="3"/>
</dbReference>
<dbReference type="Proteomes" id="UP001497516">
    <property type="component" value="Chromosome 2"/>
</dbReference>
<feature type="repeat" description="PPR" evidence="2">
    <location>
        <begin position="79"/>
        <end position="113"/>
    </location>
</feature>
<feature type="repeat" description="PPR" evidence="2">
    <location>
        <begin position="562"/>
        <end position="592"/>
    </location>
</feature>
<proteinExistence type="predicted"/>
<feature type="repeat" description="PPR" evidence="2">
    <location>
        <begin position="150"/>
        <end position="180"/>
    </location>
</feature>
<dbReference type="Gene3D" id="1.25.40.10">
    <property type="entry name" value="Tetratricopeptide repeat domain"/>
    <property type="match status" value="5"/>
</dbReference>
<dbReference type="PANTHER" id="PTHR24015:SF679">
    <property type="entry name" value="DYW DOMAIN-CONTAINING PROTEIN"/>
    <property type="match status" value="1"/>
</dbReference>